<feature type="binding site" evidence="12">
    <location>
        <position position="81"/>
    </location>
    <ligand>
        <name>Zn(2+)</name>
        <dbReference type="ChEBI" id="CHEBI:29105"/>
        <label>1</label>
        <note>catalytic</note>
    </ligand>
</feature>
<evidence type="ECO:0000256" key="11">
    <source>
        <dbReference type="PIRSR" id="PIRSR004803-2"/>
    </source>
</evidence>
<dbReference type="GO" id="GO:0008270">
    <property type="term" value="F:zinc ion binding"/>
    <property type="evidence" value="ECO:0007669"/>
    <property type="project" value="InterPro"/>
</dbReference>
<evidence type="ECO:0000256" key="7">
    <source>
        <dbReference type="ARBA" id="ARBA00022839"/>
    </source>
</evidence>
<evidence type="ECO:0000256" key="4">
    <source>
        <dbReference type="ARBA" id="ARBA00022759"/>
    </source>
</evidence>
<feature type="binding site" evidence="12">
    <location>
        <position position="51"/>
    </location>
    <ligand>
        <name>Ca(2+)</name>
        <dbReference type="ChEBI" id="CHEBI:29108"/>
    </ligand>
</feature>
<evidence type="ECO:0000256" key="6">
    <source>
        <dbReference type="ARBA" id="ARBA00022833"/>
    </source>
</evidence>
<dbReference type="Gene3D" id="3.60.15.10">
    <property type="entry name" value="Ribonuclease Z/Hydroxyacylglutathione hydrolase-like"/>
    <property type="match status" value="1"/>
</dbReference>
<evidence type="ECO:0000256" key="12">
    <source>
        <dbReference type="PIRSR" id="PIRSR004803-3"/>
    </source>
</evidence>
<evidence type="ECO:0000256" key="1">
    <source>
        <dbReference type="ARBA" id="ARBA00022490"/>
    </source>
</evidence>
<dbReference type="RefSeq" id="WP_119322225.1">
    <property type="nucleotide sequence ID" value="NZ_AP025739.1"/>
</dbReference>
<dbReference type="PIRSF" id="PIRSF004803">
    <property type="entry name" value="RnjA"/>
    <property type="match status" value="1"/>
</dbReference>
<keyword evidence="1 9" id="KW-0963">Cytoplasm</keyword>
<dbReference type="NCBIfam" id="TIGR00649">
    <property type="entry name" value="MG423"/>
    <property type="match status" value="1"/>
</dbReference>
<dbReference type="Pfam" id="PF07521">
    <property type="entry name" value="RMMBL"/>
    <property type="match status" value="1"/>
</dbReference>
<evidence type="ECO:0000256" key="5">
    <source>
        <dbReference type="ARBA" id="ARBA00022801"/>
    </source>
</evidence>
<comment type="cofactor">
    <cofactor evidence="12">
        <name>Ca(2+)</name>
        <dbReference type="ChEBI" id="CHEBI:29108"/>
    </cofactor>
    <text evidence="12">Binds 1 Ca(2+) cation per subunit. Seen in 1 crystal structure, it is not clear if it is physiologically important.</text>
</comment>
<keyword evidence="9" id="KW-0698">rRNA processing</keyword>
<protein>
    <recommendedName>
        <fullName evidence="9">Ribonuclease J</fullName>
        <shortName evidence="9">RNase J</shortName>
        <ecNumber evidence="9">3.1.-.-</ecNumber>
    </recommendedName>
</protein>
<dbReference type="InterPro" id="IPR041636">
    <property type="entry name" value="RNase_J_C"/>
</dbReference>
<feature type="active site" description="Proton donor" evidence="10">
    <location>
        <position position="198"/>
    </location>
</feature>
<keyword evidence="3 12" id="KW-0479">Metal-binding</keyword>
<keyword evidence="6 12" id="KW-0862">Zinc</keyword>
<feature type="binding site" evidence="12">
    <location>
        <position position="76"/>
    </location>
    <ligand>
        <name>Zn(2+)</name>
        <dbReference type="ChEBI" id="CHEBI:29105"/>
        <label>1</label>
        <note>catalytic</note>
    </ligand>
</feature>
<dbReference type="PANTHER" id="PTHR43694">
    <property type="entry name" value="RIBONUCLEASE J"/>
    <property type="match status" value="1"/>
</dbReference>
<evidence type="ECO:0000313" key="13">
    <source>
        <dbReference type="EMBL" id="BDI32272.1"/>
    </source>
</evidence>
<dbReference type="InterPro" id="IPR042173">
    <property type="entry name" value="RNase_J_2"/>
</dbReference>
<dbReference type="InterPro" id="IPR030854">
    <property type="entry name" value="RNase_J_bac"/>
</dbReference>
<dbReference type="Proteomes" id="UP000287394">
    <property type="component" value="Chromosome"/>
</dbReference>
<dbReference type="SMART" id="SM00849">
    <property type="entry name" value="Lactamase_B"/>
    <property type="match status" value="1"/>
</dbReference>
<reference evidence="13 14" key="1">
    <citation type="journal article" date="2019" name="Int. J. Syst. Evol. Microbiol.">
        <title>Capsulimonas corticalis gen. nov., sp. nov., an aerobic capsulated bacterium, of a novel bacterial order, Capsulimonadales ord. nov., of the class Armatimonadia of the phylum Armatimonadetes.</title>
        <authorList>
            <person name="Li J."/>
            <person name="Kudo C."/>
            <person name="Tonouchi A."/>
        </authorList>
    </citation>
    <scope>NUCLEOTIDE SEQUENCE [LARGE SCALE GENOMIC DNA]</scope>
    <source>
        <strain evidence="13 14">AX-7</strain>
    </source>
</reference>
<dbReference type="PANTHER" id="PTHR43694:SF1">
    <property type="entry name" value="RIBONUCLEASE J"/>
    <property type="match status" value="1"/>
</dbReference>
<keyword evidence="7 9" id="KW-0269">Exonuclease</keyword>
<dbReference type="GO" id="GO:0003723">
    <property type="term" value="F:RNA binding"/>
    <property type="evidence" value="ECO:0007669"/>
    <property type="project" value="UniProtKB-UniRule"/>
</dbReference>
<dbReference type="Pfam" id="PF00753">
    <property type="entry name" value="Lactamase_B"/>
    <property type="match status" value="1"/>
</dbReference>
<dbReference type="GO" id="GO:0004521">
    <property type="term" value="F:RNA endonuclease activity"/>
    <property type="evidence" value="ECO:0007669"/>
    <property type="project" value="UniProtKB-UniRule"/>
</dbReference>
<comment type="function">
    <text evidence="9">An RNase that has 5'-3' exonuclease and possibly endonuclease activity. Involved in maturation of rRNA and in some organisms also mRNA maturation and/or decay.</text>
</comment>
<dbReference type="Pfam" id="PF22505">
    <property type="entry name" value="RNase_J_b_CASP"/>
    <property type="match status" value="1"/>
</dbReference>
<sequence>MANKTPKTDTLQIIPLGGIGEIGKNMTAIRCGDQIVVIDCGLSFPGAEQLGVDLVIPDISYLLEHKEMVQGIILTHGHEDHIGALAFVLKELNVPVYGTRLTIGFTKGKLAEHRVLDKAKLHVFSANDKFRLGIFEIEPFRVAHSIPDAVGFAVHTPAGTLVHTGDFKFDQTPVDGQLFDIAKLTRIGQEGVLVLLSDCTNVERPGFVPSEATVAGALENIFRAAQRRVIMACFASNVHRVQTAIDMSVKYGRKVALMGRSMERNMEMAQQMGYLRVPEGTRIRADEIEDYFPQQVTVITTGSQGEPMAALSRMAVDDHRKIKIVPGDTVILAASAVPGNEDAVWRTVNHLFRRGAEVIYDSIAPVHVSGHGYAEELKLMLNLVDPQYVMPVHGEYRMLHRYAQIAGEMGWPQEDVIRGEIGDIIEVSEEVAGVVGRVEKSGAVLIDGTGIGDVSEIVLRDRLHIGQDGFLVLVVGVSAETGEIVSGPEVISRGFVYMDQSEALVEEIKTVIIEKIKNLPEEDNDWMVVQQDLRDAVGKFLYKKTQRRPMILPILLDL</sequence>
<dbReference type="GO" id="GO:0004534">
    <property type="term" value="F:5'-3' RNA exonuclease activity"/>
    <property type="evidence" value="ECO:0007669"/>
    <property type="project" value="UniProtKB-UniRule"/>
</dbReference>
<feature type="binding site" evidence="9 11">
    <location>
        <begin position="367"/>
        <end position="371"/>
    </location>
    <ligand>
        <name>substrate</name>
    </ligand>
</feature>
<dbReference type="Gene3D" id="3.10.20.580">
    <property type="match status" value="1"/>
</dbReference>
<evidence type="ECO:0000256" key="10">
    <source>
        <dbReference type="PIRSR" id="PIRSR004803-1"/>
    </source>
</evidence>
<feature type="binding site" evidence="12">
    <location>
        <position position="144"/>
    </location>
    <ligand>
        <name>Zn(2+)</name>
        <dbReference type="ChEBI" id="CHEBI:29105"/>
        <label>1</label>
        <note>catalytic</note>
    </ligand>
</feature>
<dbReference type="Gene3D" id="3.40.50.10710">
    <property type="entry name" value="Metallo-hydrolase/oxidoreductase"/>
    <property type="match status" value="1"/>
</dbReference>
<keyword evidence="2 9" id="KW-0540">Nuclease</keyword>
<keyword evidence="12" id="KW-0106">Calcium</keyword>
<keyword evidence="5 9" id="KW-0378">Hydrolase</keyword>
<comment type="subcellular location">
    <subcellularLocation>
        <location evidence="9">Cytoplasm</location>
    </subcellularLocation>
</comment>
<feature type="binding site" evidence="12">
    <location>
        <position position="80"/>
    </location>
    <ligand>
        <name>Zn(2+)</name>
        <dbReference type="ChEBI" id="CHEBI:29105"/>
        <label>1</label>
        <note>catalytic</note>
    </ligand>
</feature>
<comment type="subunit">
    <text evidence="9">Homodimer, may be a subunit of the RNA degradosome.</text>
</comment>
<evidence type="ECO:0000256" key="3">
    <source>
        <dbReference type="ARBA" id="ARBA00022723"/>
    </source>
</evidence>
<keyword evidence="4 9" id="KW-0255">Endonuclease</keyword>
<dbReference type="SUPFAM" id="SSF56281">
    <property type="entry name" value="Metallo-hydrolase/oxidoreductase"/>
    <property type="match status" value="1"/>
</dbReference>
<comment type="similarity">
    <text evidence="9">Belongs to the metallo-beta-lactamase superfamily. RNA-metabolizing metallo-beta-lactamase-like family. Bacterial RNase J subfamily.</text>
</comment>
<dbReference type="InterPro" id="IPR001279">
    <property type="entry name" value="Metallo-B-lactamas"/>
</dbReference>
<dbReference type="InterPro" id="IPR004613">
    <property type="entry name" value="RNase_J"/>
</dbReference>
<dbReference type="FunCoup" id="A0A402CXL3">
    <property type="interactions" value="247"/>
</dbReference>
<dbReference type="GO" id="GO:0005737">
    <property type="term" value="C:cytoplasm"/>
    <property type="evidence" value="ECO:0007669"/>
    <property type="project" value="UniProtKB-SubCell"/>
</dbReference>
<gene>
    <name evidence="9 13" type="primary">rnj</name>
    <name evidence="13" type="ORF">CCAX7_43230</name>
</gene>
<dbReference type="AlphaFoldDB" id="A0A402CXL3"/>
<evidence type="ECO:0000256" key="2">
    <source>
        <dbReference type="ARBA" id="ARBA00022722"/>
    </source>
</evidence>
<dbReference type="GO" id="GO:0006364">
    <property type="term" value="P:rRNA processing"/>
    <property type="evidence" value="ECO:0007669"/>
    <property type="project" value="UniProtKB-UniRule"/>
</dbReference>
<feature type="binding site" evidence="11">
    <location>
        <begin position="235"/>
        <end position="237"/>
    </location>
    <ligand>
        <name>substrate</name>
    </ligand>
</feature>
<feature type="binding site" evidence="12">
    <location>
        <position position="53"/>
    </location>
    <ligand>
        <name>Ca(2+)</name>
        <dbReference type="ChEBI" id="CHEBI:29108"/>
    </ligand>
</feature>
<name>A0A402CXL3_9BACT</name>
<dbReference type="InterPro" id="IPR001587">
    <property type="entry name" value="RNase_J_CS"/>
</dbReference>
<dbReference type="PROSITE" id="PS01292">
    <property type="entry name" value="UPF0036"/>
    <property type="match status" value="1"/>
</dbReference>
<dbReference type="InterPro" id="IPR036866">
    <property type="entry name" value="RibonucZ/Hydroxyglut_hydro"/>
</dbReference>
<comment type="cofactor">
    <cofactor evidence="12">
        <name>Zn(2+)</name>
        <dbReference type="ChEBI" id="CHEBI:29105"/>
    </cofactor>
    <text evidence="12">Binds 2 Zn(2+) ions per subunit. It is not clear if Zn(2+) or Mg(2+) is physiologically important.</text>
</comment>
<feature type="active site" description="Proton acceptor" evidence="10">
    <location>
        <position position="371"/>
    </location>
</feature>
<feature type="binding site" evidence="12">
    <location>
        <position position="166"/>
    </location>
    <ligand>
        <name>Zn(2+)</name>
        <dbReference type="ChEBI" id="CHEBI:29105"/>
        <label>1</label>
        <note>catalytic</note>
    </ligand>
</feature>
<dbReference type="Pfam" id="PF17770">
    <property type="entry name" value="RNase_J_C"/>
    <property type="match status" value="1"/>
</dbReference>
<accession>A0A402CXL3</accession>
<proteinExistence type="inferred from homology"/>
<dbReference type="CDD" id="cd07714">
    <property type="entry name" value="RNaseJ_MBL-fold"/>
    <property type="match status" value="1"/>
</dbReference>
<organism evidence="13 14">
    <name type="scientific">Capsulimonas corticalis</name>
    <dbReference type="NCBI Taxonomy" id="2219043"/>
    <lineage>
        <taxon>Bacteria</taxon>
        <taxon>Bacillati</taxon>
        <taxon>Armatimonadota</taxon>
        <taxon>Armatimonadia</taxon>
        <taxon>Capsulimonadales</taxon>
        <taxon>Capsulimonadaceae</taxon>
        <taxon>Capsulimonas</taxon>
    </lineage>
</organism>
<dbReference type="EC" id="3.1.-.-" evidence="9"/>
<dbReference type="KEGG" id="ccot:CCAX7_43230"/>
<evidence type="ECO:0000256" key="8">
    <source>
        <dbReference type="ARBA" id="ARBA00022884"/>
    </source>
</evidence>
<dbReference type="OrthoDB" id="9758375at2"/>
<dbReference type="EMBL" id="AP025739">
    <property type="protein sequence ID" value="BDI32272.1"/>
    <property type="molecule type" value="Genomic_DNA"/>
</dbReference>
<feature type="binding site" evidence="12">
    <location>
        <position position="393"/>
    </location>
    <ligand>
        <name>Zn(2+)</name>
        <dbReference type="ChEBI" id="CHEBI:29105"/>
        <label>1</label>
        <note>catalytic</note>
    </ligand>
</feature>
<feature type="binding site" evidence="12">
    <location>
        <position position="447"/>
    </location>
    <ligand>
        <name>Ca(2+)</name>
        <dbReference type="ChEBI" id="CHEBI:29108"/>
    </ligand>
</feature>
<keyword evidence="8 9" id="KW-0694">RNA-binding</keyword>
<evidence type="ECO:0000313" key="14">
    <source>
        <dbReference type="Proteomes" id="UP000287394"/>
    </source>
</evidence>
<dbReference type="InterPro" id="IPR055132">
    <property type="entry name" value="RNase_J_b_CASP"/>
</dbReference>
<feature type="binding site" evidence="12">
    <location>
        <position position="78"/>
    </location>
    <ligand>
        <name>Zn(2+)</name>
        <dbReference type="ChEBI" id="CHEBI:29105"/>
        <label>2</label>
        <note>catalytic</note>
    </ligand>
</feature>
<dbReference type="InterPro" id="IPR011108">
    <property type="entry name" value="RMMBL"/>
</dbReference>
<keyword evidence="14" id="KW-1185">Reference proteome</keyword>
<dbReference type="HAMAP" id="MF_01491">
    <property type="entry name" value="RNase_J_bact"/>
    <property type="match status" value="1"/>
</dbReference>
<evidence type="ECO:0000256" key="9">
    <source>
        <dbReference type="HAMAP-Rule" id="MF_01491"/>
    </source>
</evidence>